<feature type="transmembrane region" description="Helical" evidence="6">
    <location>
        <begin position="385"/>
        <end position="411"/>
    </location>
</feature>
<feature type="domain" description="Major facilitator superfamily (MFS) profile" evidence="7">
    <location>
        <begin position="16"/>
        <end position="406"/>
    </location>
</feature>
<dbReference type="GO" id="GO:0005886">
    <property type="term" value="C:plasma membrane"/>
    <property type="evidence" value="ECO:0007669"/>
    <property type="project" value="UniProtKB-SubCell"/>
</dbReference>
<comment type="caution">
    <text evidence="8">The sequence shown here is derived from an EMBL/GenBank/DDBJ whole genome shotgun (WGS) entry which is preliminary data.</text>
</comment>
<evidence type="ECO:0000256" key="3">
    <source>
        <dbReference type="ARBA" id="ARBA00022989"/>
    </source>
</evidence>
<evidence type="ECO:0000256" key="4">
    <source>
        <dbReference type="ARBA" id="ARBA00023136"/>
    </source>
</evidence>
<name>A0A919PCJ6_9CELL</name>
<sequence length="436" mass="44763">MSSTAPPAGSVAPWRGRRVVLLGVVLVALNLRIAVASVSPILDLVRADVALSPTEAGLLGTIPVASFAAFGSITPVLARRVGLEPLLVAAMLLSVTGEVVRSSTSTAAGFLGWSVIALAGMGMGNVLLPPVVKRYFPDRIGVVTSIYSVTMTFSTALPALLALPVAERLGWRTALSVWAVVGVVAAVPWVVVIARSAAARSALGGLLRRGPATTPALTSRHRQGGRVWRSPLAWGMAVTFAMNSLDSYAMFAWLPQILVDGGTSPHAAGVWLSVFAILGLPPALVAPIAASRMRNPIGLVVVFVSCWAVSYVGLLVAPGGPVWLWVLLGGLGPGAFPVLLALINLRTRTSAGAASLSGFTQGVGYAIAGTGPLLVGVLYEATGTWTVGLLFLLGTLVVLLVAATVACRPVMLEDTWGPRRPPGEAAHPGAAGPDAV</sequence>
<evidence type="ECO:0000256" key="2">
    <source>
        <dbReference type="ARBA" id="ARBA00022692"/>
    </source>
</evidence>
<dbReference type="Gene3D" id="1.20.1250.20">
    <property type="entry name" value="MFS general substrate transporter like domains"/>
    <property type="match status" value="1"/>
</dbReference>
<feature type="transmembrane region" description="Helical" evidence="6">
    <location>
        <begin position="266"/>
        <end position="290"/>
    </location>
</feature>
<accession>A0A919PCJ6</accession>
<dbReference type="SUPFAM" id="SSF103473">
    <property type="entry name" value="MFS general substrate transporter"/>
    <property type="match status" value="1"/>
</dbReference>
<dbReference type="InterPro" id="IPR011701">
    <property type="entry name" value="MFS"/>
</dbReference>
<dbReference type="AlphaFoldDB" id="A0A919PCJ6"/>
<evidence type="ECO:0000256" key="6">
    <source>
        <dbReference type="SAM" id="Phobius"/>
    </source>
</evidence>
<keyword evidence="9" id="KW-1185">Reference proteome</keyword>
<feature type="transmembrane region" description="Helical" evidence="6">
    <location>
        <begin position="85"/>
        <end position="104"/>
    </location>
</feature>
<evidence type="ECO:0000256" key="1">
    <source>
        <dbReference type="ARBA" id="ARBA00004651"/>
    </source>
</evidence>
<evidence type="ECO:0000256" key="5">
    <source>
        <dbReference type="SAM" id="MobiDB-lite"/>
    </source>
</evidence>
<dbReference type="PROSITE" id="PS50850">
    <property type="entry name" value="MFS"/>
    <property type="match status" value="1"/>
</dbReference>
<keyword evidence="3 6" id="KW-1133">Transmembrane helix</keyword>
<keyword evidence="2 6" id="KW-0812">Transmembrane</keyword>
<comment type="subcellular location">
    <subcellularLocation>
        <location evidence="1">Cell membrane</location>
        <topology evidence="1">Multi-pass membrane protein</topology>
    </subcellularLocation>
</comment>
<dbReference type="Pfam" id="PF07690">
    <property type="entry name" value="MFS_1"/>
    <property type="match status" value="1"/>
</dbReference>
<keyword evidence="4 6" id="KW-0472">Membrane</keyword>
<dbReference type="InterPro" id="IPR020846">
    <property type="entry name" value="MFS_dom"/>
</dbReference>
<dbReference type="RefSeq" id="WP_203669674.1">
    <property type="nucleotide sequence ID" value="NZ_BONO01000027.1"/>
</dbReference>
<evidence type="ECO:0000313" key="8">
    <source>
        <dbReference type="EMBL" id="GIG37693.1"/>
    </source>
</evidence>
<evidence type="ECO:0000259" key="7">
    <source>
        <dbReference type="PROSITE" id="PS50850"/>
    </source>
</evidence>
<organism evidence="8 9">
    <name type="scientific">Cellulomonas pakistanensis</name>
    <dbReference type="NCBI Taxonomy" id="992287"/>
    <lineage>
        <taxon>Bacteria</taxon>
        <taxon>Bacillati</taxon>
        <taxon>Actinomycetota</taxon>
        <taxon>Actinomycetes</taxon>
        <taxon>Micrococcales</taxon>
        <taxon>Cellulomonadaceae</taxon>
        <taxon>Cellulomonas</taxon>
    </lineage>
</organism>
<dbReference type="InterPro" id="IPR036259">
    <property type="entry name" value="MFS_trans_sf"/>
</dbReference>
<dbReference type="Proteomes" id="UP000642125">
    <property type="component" value="Unassembled WGS sequence"/>
</dbReference>
<feature type="transmembrane region" description="Helical" evidence="6">
    <location>
        <begin position="175"/>
        <end position="194"/>
    </location>
</feature>
<reference evidence="8" key="1">
    <citation type="submission" date="2021-01" db="EMBL/GenBank/DDBJ databases">
        <title>Whole genome shotgun sequence of Cellulomonas pakistanensis NBRC 110800.</title>
        <authorList>
            <person name="Komaki H."/>
            <person name="Tamura T."/>
        </authorList>
    </citation>
    <scope>NUCLEOTIDE SEQUENCE</scope>
    <source>
        <strain evidence="8">NBRC 110800</strain>
    </source>
</reference>
<feature type="region of interest" description="Disordered" evidence="5">
    <location>
        <begin position="417"/>
        <end position="436"/>
    </location>
</feature>
<feature type="transmembrane region" description="Helical" evidence="6">
    <location>
        <begin position="297"/>
        <end position="316"/>
    </location>
</feature>
<feature type="transmembrane region" description="Helical" evidence="6">
    <location>
        <begin position="355"/>
        <end position="379"/>
    </location>
</feature>
<feature type="transmembrane region" description="Helical" evidence="6">
    <location>
        <begin position="232"/>
        <end position="254"/>
    </location>
</feature>
<dbReference type="PANTHER" id="PTHR23523:SF2">
    <property type="entry name" value="2-NITROIMIDAZOLE TRANSPORTER"/>
    <property type="match status" value="1"/>
</dbReference>
<dbReference type="PANTHER" id="PTHR23523">
    <property type="match status" value="1"/>
</dbReference>
<gene>
    <name evidence="8" type="ORF">Cpa01nite_30740</name>
</gene>
<dbReference type="InterPro" id="IPR052524">
    <property type="entry name" value="MFS_Cyanate_Porter"/>
</dbReference>
<feature type="transmembrane region" description="Helical" evidence="6">
    <location>
        <begin position="57"/>
        <end position="78"/>
    </location>
</feature>
<feature type="compositionally biased region" description="Low complexity" evidence="5">
    <location>
        <begin position="423"/>
        <end position="436"/>
    </location>
</feature>
<feature type="transmembrane region" description="Helical" evidence="6">
    <location>
        <begin position="322"/>
        <end position="343"/>
    </location>
</feature>
<feature type="transmembrane region" description="Helical" evidence="6">
    <location>
        <begin position="110"/>
        <end position="128"/>
    </location>
</feature>
<proteinExistence type="predicted"/>
<protein>
    <submittedName>
        <fullName evidence="8">MFS transporter</fullName>
    </submittedName>
</protein>
<dbReference type="EMBL" id="BONO01000027">
    <property type="protein sequence ID" value="GIG37693.1"/>
    <property type="molecule type" value="Genomic_DNA"/>
</dbReference>
<evidence type="ECO:0000313" key="9">
    <source>
        <dbReference type="Proteomes" id="UP000642125"/>
    </source>
</evidence>
<dbReference type="GO" id="GO:0022857">
    <property type="term" value="F:transmembrane transporter activity"/>
    <property type="evidence" value="ECO:0007669"/>
    <property type="project" value="InterPro"/>
</dbReference>
<feature type="transmembrane region" description="Helical" evidence="6">
    <location>
        <begin position="140"/>
        <end position="163"/>
    </location>
</feature>